<reference evidence="2" key="1">
    <citation type="journal article" date="2023" name="G3 (Bethesda)">
        <title>A reference genome for the long-term kleptoplast-retaining sea slug Elysia crispata morphotype clarki.</title>
        <authorList>
            <person name="Eastman K.E."/>
            <person name="Pendleton A.L."/>
            <person name="Shaikh M.A."/>
            <person name="Suttiyut T."/>
            <person name="Ogas R."/>
            <person name="Tomko P."/>
            <person name="Gavelis G."/>
            <person name="Widhalm J.R."/>
            <person name="Wisecaver J.H."/>
        </authorList>
    </citation>
    <scope>NUCLEOTIDE SEQUENCE</scope>
    <source>
        <strain evidence="2">ECLA1</strain>
    </source>
</reference>
<feature type="compositionally biased region" description="Polar residues" evidence="1">
    <location>
        <begin position="1"/>
        <end position="12"/>
    </location>
</feature>
<dbReference type="EMBL" id="JAWDGP010006350">
    <property type="protein sequence ID" value="KAK3742467.1"/>
    <property type="molecule type" value="Genomic_DNA"/>
</dbReference>
<accession>A0AAE1CWW4</accession>
<evidence type="ECO:0000313" key="3">
    <source>
        <dbReference type="Proteomes" id="UP001283361"/>
    </source>
</evidence>
<dbReference type="Proteomes" id="UP001283361">
    <property type="component" value="Unassembled WGS sequence"/>
</dbReference>
<keyword evidence="3" id="KW-1185">Reference proteome</keyword>
<dbReference type="Gene3D" id="3.40.50.2300">
    <property type="match status" value="1"/>
</dbReference>
<evidence type="ECO:0000256" key="1">
    <source>
        <dbReference type="SAM" id="MobiDB-lite"/>
    </source>
</evidence>
<name>A0AAE1CWW4_9GAST</name>
<organism evidence="2 3">
    <name type="scientific">Elysia crispata</name>
    <name type="common">lettuce slug</name>
    <dbReference type="NCBI Taxonomy" id="231223"/>
    <lineage>
        <taxon>Eukaryota</taxon>
        <taxon>Metazoa</taxon>
        <taxon>Spiralia</taxon>
        <taxon>Lophotrochozoa</taxon>
        <taxon>Mollusca</taxon>
        <taxon>Gastropoda</taxon>
        <taxon>Heterobranchia</taxon>
        <taxon>Euthyneura</taxon>
        <taxon>Panpulmonata</taxon>
        <taxon>Sacoglossa</taxon>
        <taxon>Placobranchoidea</taxon>
        <taxon>Plakobranchidae</taxon>
        <taxon>Elysia</taxon>
    </lineage>
</organism>
<feature type="region of interest" description="Disordered" evidence="1">
    <location>
        <begin position="1"/>
        <end position="26"/>
    </location>
</feature>
<comment type="caution">
    <text evidence="2">The sequence shown here is derived from an EMBL/GenBank/DDBJ whole genome shotgun (WGS) entry which is preliminary data.</text>
</comment>
<sequence length="68" mass="8163">MNSLAEVSNPMESSGGRGVEQPKERKQLWNKCDNQKACKKKLYEEKYVWFIIGWYPDNRYKVKDNRHI</sequence>
<evidence type="ECO:0000313" key="2">
    <source>
        <dbReference type="EMBL" id="KAK3742467.1"/>
    </source>
</evidence>
<protein>
    <submittedName>
        <fullName evidence="2">Uncharacterized protein</fullName>
    </submittedName>
</protein>
<gene>
    <name evidence="2" type="ORF">RRG08_033146</name>
</gene>
<dbReference type="AlphaFoldDB" id="A0AAE1CWW4"/>
<proteinExistence type="predicted"/>